<reference evidence="3" key="1">
    <citation type="submission" date="2020-10" db="EMBL/GenBank/DDBJ databases">
        <authorList>
            <person name="Gilroy R."/>
        </authorList>
    </citation>
    <scope>NUCLEOTIDE SEQUENCE</scope>
    <source>
        <strain evidence="3">7293</strain>
    </source>
</reference>
<organism evidence="3 4">
    <name type="scientific">Candidatus Ornithospirochaeta stercoripullorum</name>
    <dbReference type="NCBI Taxonomy" id="2840899"/>
    <lineage>
        <taxon>Bacteria</taxon>
        <taxon>Pseudomonadati</taxon>
        <taxon>Spirochaetota</taxon>
        <taxon>Spirochaetia</taxon>
        <taxon>Spirochaetales</taxon>
        <taxon>Spirochaetaceae</taxon>
        <taxon>Spirochaetaceae incertae sedis</taxon>
        <taxon>Candidatus Ornithospirochaeta</taxon>
    </lineage>
</organism>
<feature type="domain" description="YhcG PDDEXK nuclease" evidence="1">
    <location>
        <begin position="178"/>
        <end position="328"/>
    </location>
</feature>
<dbReference type="Pfam" id="PF17761">
    <property type="entry name" value="DUF1016_N"/>
    <property type="match status" value="1"/>
</dbReference>
<reference evidence="3" key="2">
    <citation type="journal article" date="2021" name="PeerJ">
        <title>Extensive microbial diversity within the chicken gut microbiome revealed by metagenomics and culture.</title>
        <authorList>
            <person name="Gilroy R."/>
            <person name="Ravi A."/>
            <person name="Getino M."/>
            <person name="Pursley I."/>
            <person name="Horton D.L."/>
            <person name="Alikhan N.F."/>
            <person name="Baker D."/>
            <person name="Gharbi K."/>
            <person name="Hall N."/>
            <person name="Watson M."/>
            <person name="Adriaenssens E.M."/>
            <person name="Foster-Nyarko E."/>
            <person name="Jarju S."/>
            <person name="Secka A."/>
            <person name="Antonio M."/>
            <person name="Oren A."/>
            <person name="Chaudhuri R.R."/>
            <person name="La Ragione R."/>
            <person name="Hildebrand F."/>
            <person name="Pallen M.J."/>
        </authorList>
    </citation>
    <scope>NUCLEOTIDE SEQUENCE</scope>
    <source>
        <strain evidence="3">7293</strain>
    </source>
</reference>
<dbReference type="GO" id="GO:0003676">
    <property type="term" value="F:nucleic acid binding"/>
    <property type="evidence" value="ECO:0007669"/>
    <property type="project" value="InterPro"/>
</dbReference>
<evidence type="ECO:0000259" key="1">
    <source>
        <dbReference type="Pfam" id="PF06250"/>
    </source>
</evidence>
<accession>A0A9D9H6M3</accession>
<evidence type="ECO:0000259" key="2">
    <source>
        <dbReference type="Pfam" id="PF17761"/>
    </source>
</evidence>
<name>A0A9D9H6M3_9SPIO</name>
<gene>
    <name evidence="3" type="ORF">IAA97_07445</name>
</gene>
<sequence length="345" mass="40464">MDKADITVNGNSLIESIKKIILTSRKNIVRSVNTEMLSAYWNIGRLIVEDEQKNQERAQYGEQTLKHISKRLKAELGNGFSISNLQFMRRLFLSYPNQQTLSVKLSWSHYCELLTISDDNKRNFYEKECIASKWSVRELKRQLDSSLYERLLLSRGKENKEEVKRLAEKGQEIEKPEDILKDPYVFEFVGLPENKPVMEADLEDALINHIEKFLLELGKGFMFVGRQQRITFDNEHYYADMVFYNKILRAYVIIELKTRKLLPAAVGQLNMYLNYYKAEVNDPDDNDPIGIILCTDKPSTKIEYVLGGLENRIFASKYILYLPDKKILEEEVQTFIEDWEEKDKE</sequence>
<dbReference type="Gene3D" id="3.40.1350.10">
    <property type="match status" value="1"/>
</dbReference>
<dbReference type="InterPro" id="IPR053148">
    <property type="entry name" value="PD-DEXK-like_domain"/>
</dbReference>
<dbReference type="Pfam" id="PF06250">
    <property type="entry name" value="YhcG_C"/>
    <property type="match status" value="1"/>
</dbReference>
<feature type="domain" description="YhcG N-terminal" evidence="2">
    <location>
        <begin position="17"/>
        <end position="150"/>
    </location>
</feature>
<comment type="caution">
    <text evidence="3">The sequence shown here is derived from an EMBL/GenBank/DDBJ whole genome shotgun (WGS) entry which is preliminary data.</text>
</comment>
<dbReference type="InterPro" id="IPR011856">
    <property type="entry name" value="tRNA_endonuc-like_dom_sf"/>
</dbReference>
<dbReference type="InterPro" id="IPR009362">
    <property type="entry name" value="YhcG_C"/>
</dbReference>
<evidence type="ECO:0000313" key="4">
    <source>
        <dbReference type="Proteomes" id="UP000823615"/>
    </source>
</evidence>
<evidence type="ECO:0000313" key="3">
    <source>
        <dbReference type="EMBL" id="MBO8436793.1"/>
    </source>
</evidence>
<dbReference type="InterPro" id="IPR041527">
    <property type="entry name" value="YhcG_N"/>
</dbReference>
<dbReference type="PANTHER" id="PTHR30547">
    <property type="entry name" value="UNCHARACTERIZED PROTEIN YHCG-RELATED"/>
    <property type="match status" value="1"/>
</dbReference>
<protein>
    <submittedName>
        <fullName evidence="3">DUF1016 family protein</fullName>
    </submittedName>
</protein>
<proteinExistence type="predicted"/>
<dbReference type="PANTHER" id="PTHR30547:SF5">
    <property type="entry name" value="NUCLEASE YHCG-RELATED"/>
    <property type="match status" value="1"/>
</dbReference>
<dbReference type="AlphaFoldDB" id="A0A9D9H6M3"/>
<dbReference type="Proteomes" id="UP000823615">
    <property type="component" value="Unassembled WGS sequence"/>
</dbReference>
<dbReference type="EMBL" id="JADIMT010000088">
    <property type="protein sequence ID" value="MBO8436793.1"/>
    <property type="molecule type" value="Genomic_DNA"/>
</dbReference>